<accession>A0A561PNG1</accession>
<dbReference type="EMBL" id="VIWO01000005">
    <property type="protein sequence ID" value="TWF39645.1"/>
    <property type="molecule type" value="Genomic_DNA"/>
</dbReference>
<reference evidence="3 4" key="1">
    <citation type="submission" date="2019-06" db="EMBL/GenBank/DDBJ databases">
        <title>Sorghum-associated microbial communities from plants grown in Nebraska, USA.</title>
        <authorList>
            <person name="Schachtman D."/>
        </authorList>
    </citation>
    <scope>NUCLEOTIDE SEQUENCE [LARGE SCALE GENOMIC DNA]</scope>
    <source>
        <strain evidence="3 4">1209</strain>
    </source>
</reference>
<dbReference type="InterPro" id="IPR050194">
    <property type="entry name" value="Glycosyltransferase_grp1"/>
</dbReference>
<keyword evidence="4" id="KW-1185">Reference proteome</keyword>
<evidence type="ECO:0000313" key="4">
    <source>
        <dbReference type="Proteomes" id="UP000320811"/>
    </source>
</evidence>
<organism evidence="3 4">
    <name type="scientific">Chitinophaga polysaccharea</name>
    <dbReference type="NCBI Taxonomy" id="1293035"/>
    <lineage>
        <taxon>Bacteria</taxon>
        <taxon>Pseudomonadati</taxon>
        <taxon>Bacteroidota</taxon>
        <taxon>Chitinophagia</taxon>
        <taxon>Chitinophagales</taxon>
        <taxon>Chitinophagaceae</taxon>
        <taxon>Chitinophaga</taxon>
    </lineage>
</organism>
<dbReference type="SUPFAM" id="SSF53756">
    <property type="entry name" value="UDP-Glycosyltransferase/glycogen phosphorylase"/>
    <property type="match status" value="1"/>
</dbReference>
<dbReference type="Proteomes" id="UP000320811">
    <property type="component" value="Unassembled WGS sequence"/>
</dbReference>
<feature type="domain" description="Glycosyl transferase family 1" evidence="1">
    <location>
        <begin position="224"/>
        <end position="386"/>
    </location>
</feature>
<name>A0A561PNG1_9BACT</name>
<dbReference type="RefSeq" id="WP_145670838.1">
    <property type="nucleotide sequence ID" value="NZ_VIWO01000005.1"/>
</dbReference>
<dbReference type="Pfam" id="PF00534">
    <property type="entry name" value="Glycos_transf_1"/>
    <property type="match status" value="1"/>
</dbReference>
<sequence>MKVLFINKYENSGGAAIAAQRIATGLEEYYHTDNHFLVGTHRTSSPKVTATRPGTVRNVIERGINVLTNRVGLQYLYFPFSTPAILGYTAAFKPDIISLHNIHGGYFDASILPRLSAIAPVVWTLHDMWALTGSAAHSFGDTSWKTGKAGKNEHKHAPYMGLPNGNYLIKRKQRLYAASNLHIVSPSSWLYHMTRESPLTREKPLYHIPNPIDTAYFRPQDKAASRQLLGLPADAPVITFVSERLFASEFKGGAELLKILHLLDAQLDSPVYLLMIGNDRLPGTFRHLQCVYTGYVKDTVKMMQCYSASDIFFYPTKADNLPNVLIEAGSCETACITFDVGGCREIVIDGRTGYVIPPGEHEQFAARTLALLRDPATCRQFGQAARVHTEQHFSMPVVAEQYYHLFESVIASPQITNT</sequence>
<dbReference type="InterPro" id="IPR001296">
    <property type="entry name" value="Glyco_trans_1"/>
</dbReference>
<proteinExistence type="predicted"/>
<dbReference type="GO" id="GO:0016757">
    <property type="term" value="F:glycosyltransferase activity"/>
    <property type="evidence" value="ECO:0007669"/>
    <property type="project" value="InterPro"/>
</dbReference>
<gene>
    <name evidence="3" type="ORF">FHW36_10584</name>
</gene>
<comment type="caution">
    <text evidence="3">The sequence shown here is derived from an EMBL/GenBank/DDBJ whole genome shotgun (WGS) entry which is preliminary data.</text>
</comment>
<dbReference type="Pfam" id="PF13439">
    <property type="entry name" value="Glyco_transf_4"/>
    <property type="match status" value="1"/>
</dbReference>
<dbReference type="Gene3D" id="3.40.50.2000">
    <property type="entry name" value="Glycogen Phosphorylase B"/>
    <property type="match status" value="2"/>
</dbReference>
<feature type="domain" description="Glycosyltransferase subfamily 4-like N-terminal" evidence="2">
    <location>
        <begin position="13"/>
        <end position="215"/>
    </location>
</feature>
<dbReference type="AlphaFoldDB" id="A0A561PNG1"/>
<keyword evidence="3" id="KW-0808">Transferase</keyword>
<protein>
    <submittedName>
        <fullName evidence="3">Glycosyltransferase involved in cell wall biosynthesis</fullName>
    </submittedName>
</protein>
<dbReference type="InterPro" id="IPR028098">
    <property type="entry name" value="Glyco_trans_4-like_N"/>
</dbReference>
<evidence type="ECO:0000259" key="1">
    <source>
        <dbReference type="Pfam" id="PF00534"/>
    </source>
</evidence>
<evidence type="ECO:0000259" key="2">
    <source>
        <dbReference type="Pfam" id="PF13439"/>
    </source>
</evidence>
<dbReference type="OrthoDB" id="9768685at2"/>
<evidence type="ECO:0000313" key="3">
    <source>
        <dbReference type="EMBL" id="TWF39645.1"/>
    </source>
</evidence>
<dbReference type="PANTHER" id="PTHR45947">
    <property type="entry name" value="SULFOQUINOVOSYL TRANSFERASE SQD2"/>
    <property type="match status" value="1"/>
</dbReference>
<dbReference type="PANTHER" id="PTHR45947:SF3">
    <property type="entry name" value="SULFOQUINOVOSYL TRANSFERASE SQD2"/>
    <property type="match status" value="1"/>
</dbReference>